<evidence type="ECO:0000313" key="1">
    <source>
        <dbReference type="EMBL" id="KAJ7602585.1"/>
    </source>
</evidence>
<dbReference type="Proteomes" id="UP001221757">
    <property type="component" value="Unassembled WGS sequence"/>
</dbReference>
<name>A0AAD7AX92_MYCRO</name>
<dbReference type="AlphaFoldDB" id="A0AAD7AX92"/>
<evidence type="ECO:0000313" key="2">
    <source>
        <dbReference type="Proteomes" id="UP001221757"/>
    </source>
</evidence>
<evidence type="ECO:0008006" key="3">
    <source>
        <dbReference type="Google" id="ProtNLM"/>
    </source>
</evidence>
<accession>A0AAD7AX92</accession>
<sequence length="234" mass="26396">NAGKTTLLKRLCDSDENPEVFDAGGNAVLAMLTTPQRPPHDINNQLIFRSKPHTIFHVSRGFESGSGEEMDKVKKFITQRAASPLLAEKLHVIWYCLPTDTNRPFLKAEERFFNNDNDIAGKVPVLMVFTKLDALRTQAFVQLTGQGVNLMQARELTTSRAQEMLNTHFRRPFMSTKRPPADYVPLDDLRKEHADCTDVLRTTVKALSEDPVRLLFVSSQRNSVDLCIYHAVAA</sequence>
<dbReference type="Gene3D" id="3.40.50.300">
    <property type="entry name" value="P-loop containing nucleotide triphosphate hydrolases"/>
    <property type="match status" value="1"/>
</dbReference>
<comment type="caution">
    <text evidence="1">The sequence shown here is derived from an EMBL/GenBank/DDBJ whole genome shotgun (WGS) entry which is preliminary data.</text>
</comment>
<keyword evidence="2" id="KW-1185">Reference proteome</keyword>
<dbReference type="SUPFAM" id="SSF52540">
    <property type="entry name" value="P-loop containing nucleoside triphosphate hydrolases"/>
    <property type="match status" value="1"/>
</dbReference>
<organism evidence="1 2">
    <name type="scientific">Mycena rosella</name>
    <name type="common">Pink bonnet</name>
    <name type="synonym">Agaricus rosellus</name>
    <dbReference type="NCBI Taxonomy" id="1033263"/>
    <lineage>
        <taxon>Eukaryota</taxon>
        <taxon>Fungi</taxon>
        <taxon>Dikarya</taxon>
        <taxon>Basidiomycota</taxon>
        <taxon>Agaricomycotina</taxon>
        <taxon>Agaricomycetes</taxon>
        <taxon>Agaricomycetidae</taxon>
        <taxon>Agaricales</taxon>
        <taxon>Marasmiineae</taxon>
        <taxon>Mycenaceae</taxon>
        <taxon>Mycena</taxon>
    </lineage>
</organism>
<proteinExistence type="predicted"/>
<feature type="non-terminal residue" evidence="1">
    <location>
        <position position="1"/>
    </location>
</feature>
<dbReference type="EMBL" id="JARKIE010001381">
    <property type="protein sequence ID" value="KAJ7602585.1"/>
    <property type="molecule type" value="Genomic_DNA"/>
</dbReference>
<dbReference type="InterPro" id="IPR027417">
    <property type="entry name" value="P-loop_NTPase"/>
</dbReference>
<protein>
    <recommendedName>
        <fullName evidence="3">G domain-containing protein</fullName>
    </recommendedName>
</protein>
<reference evidence="1" key="1">
    <citation type="submission" date="2023-03" db="EMBL/GenBank/DDBJ databases">
        <title>Massive genome expansion in bonnet fungi (Mycena s.s.) driven by repeated elements and novel gene families across ecological guilds.</title>
        <authorList>
            <consortium name="Lawrence Berkeley National Laboratory"/>
            <person name="Harder C.B."/>
            <person name="Miyauchi S."/>
            <person name="Viragh M."/>
            <person name="Kuo A."/>
            <person name="Thoen E."/>
            <person name="Andreopoulos B."/>
            <person name="Lu D."/>
            <person name="Skrede I."/>
            <person name="Drula E."/>
            <person name="Henrissat B."/>
            <person name="Morin E."/>
            <person name="Kohler A."/>
            <person name="Barry K."/>
            <person name="LaButti K."/>
            <person name="Morin E."/>
            <person name="Salamov A."/>
            <person name="Lipzen A."/>
            <person name="Mereny Z."/>
            <person name="Hegedus B."/>
            <person name="Baldrian P."/>
            <person name="Stursova M."/>
            <person name="Weitz H."/>
            <person name="Taylor A."/>
            <person name="Grigoriev I.V."/>
            <person name="Nagy L.G."/>
            <person name="Martin F."/>
            <person name="Kauserud H."/>
        </authorList>
    </citation>
    <scope>NUCLEOTIDE SEQUENCE</scope>
    <source>
        <strain evidence="1">CBHHK067</strain>
    </source>
</reference>
<gene>
    <name evidence="1" type="ORF">B0H17DRAFT_969081</name>
</gene>